<proteinExistence type="predicted"/>
<keyword evidence="4" id="KW-0456">Lyase</keyword>
<dbReference type="GO" id="GO:0016833">
    <property type="term" value="F:oxo-acid-lyase activity"/>
    <property type="evidence" value="ECO:0007669"/>
    <property type="project" value="InterPro"/>
</dbReference>
<reference evidence="7 8" key="1">
    <citation type="submission" date="2016-10" db="EMBL/GenBank/DDBJ databases">
        <authorList>
            <person name="de Groot N.N."/>
        </authorList>
    </citation>
    <scope>NUCLEOTIDE SEQUENCE [LARGE SCALE GENOMIC DNA]</scope>
    <source>
        <strain evidence="7 8">CGMCC 4.3510</strain>
    </source>
</reference>
<evidence type="ECO:0000256" key="3">
    <source>
        <dbReference type="ARBA" id="ARBA00022842"/>
    </source>
</evidence>
<dbReference type="RefSeq" id="WP_177246363.1">
    <property type="nucleotide sequence ID" value="NZ_FONG01000003.1"/>
</dbReference>
<evidence type="ECO:0000256" key="1">
    <source>
        <dbReference type="ARBA" id="ARBA00001946"/>
    </source>
</evidence>
<dbReference type="InterPro" id="IPR015890">
    <property type="entry name" value="Chorismate_C"/>
</dbReference>
<evidence type="ECO:0000256" key="2">
    <source>
        <dbReference type="ARBA" id="ARBA00022723"/>
    </source>
</evidence>
<dbReference type="InterPro" id="IPR005801">
    <property type="entry name" value="ADC_synthase"/>
</dbReference>
<evidence type="ECO:0000313" key="7">
    <source>
        <dbReference type="EMBL" id="SFE52918.1"/>
    </source>
</evidence>
<dbReference type="STRING" id="380248.SAMN05216251_103412"/>
<dbReference type="InterPro" id="IPR019999">
    <property type="entry name" value="Anth_synth_I-like"/>
</dbReference>
<comment type="cofactor">
    <cofactor evidence="1">
        <name>Mg(2+)</name>
        <dbReference type="ChEBI" id="CHEBI:18420"/>
    </cofactor>
</comment>
<evidence type="ECO:0000313" key="8">
    <source>
        <dbReference type="Proteomes" id="UP000199323"/>
    </source>
</evidence>
<feature type="domain" description="Chorismate-utilising enzyme C-terminal" evidence="6">
    <location>
        <begin position="189"/>
        <end position="443"/>
    </location>
</feature>
<dbReference type="PRINTS" id="PR00095">
    <property type="entry name" value="ANTSNTHASEI"/>
</dbReference>
<organism evidence="7 8">
    <name type="scientific">Actinacidiphila alni</name>
    <dbReference type="NCBI Taxonomy" id="380248"/>
    <lineage>
        <taxon>Bacteria</taxon>
        <taxon>Bacillati</taxon>
        <taxon>Actinomycetota</taxon>
        <taxon>Actinomycetes</taxon>
        <taxon>Kitasatosporales</taxon>
        <taxon>Streptomycetaceae</taxon>
        <taxon>Actinacidiphila</taxon>
    </lineage>
</organism>
<evidence type="ECO:0000259" key="6">
    <source>
        <dbReference type="Pfam" id="PF00425"/>
    </source>
</evidence>
<dbReference type="SUPFAM" id="SSF56322">
    <property type="entry name" value="ADC synthase"/>
    <property type="match status" value="1"/>
</dbReference>
<evidence type="ECO:0000256" key="4">
    <source>
        <dbReference type="ARBA" id="ARBA00023239"/>
    </source>
</evidence>
<evidence type="ECO:0000256" key="5">
    <source>
        <dbReference type="SAM" id="MobiDB-lite"/>
    </source>
</evidence>
<keyword evidence="2" id="KW-0479">Metal-binding</keyword>
<dbReference type="PANTHER" id="PTHR11236">
    <property type="entry name" value="AMINOBENZOATE/ANTHRANILATE SYNTHASE"/>
    <property type="match status" value="1"/>
</dbReference>
<gene>
    <name evidence="7" type="ORF">SAMN05216251_103412</name>
</gene>
<keyword evidence="8" id="KW-1185">Reference proteome</keyword>
<dbReference type="PANTHER" id="PTHR11236:SF48">
    <property type="entry name" value="ISOCHORISMATE SYNTHASE MENF"/>
    <property type="match status" value="1"/>
</dbReference>
<sequence>MTTHAPSATGPLGAAPLRYFRTRAAGPRDPLDTAVRLARSGLFDRHAVYEQDGRWWFAGGELGSVTVRQEYVTAEWHGVRQVTPRTTEHAIRELGAALADVPVADWRGYGWVAFESAAAAAGRPPADPDQVLAQLFVPRVEVEIGAGSLDLRCADAELLQRVLAAAGATSDDAPQPAVRPLDVEAEGPAAYEAAVADAVARIGRGELEKVILSRPVEVPFPLDFAATYAAGRRANTPARSFLLDLPDVRAAGFSPETVAEVTADGWVTSQPLAGTRARHTDDPEQDARTLAELRTDVKEIYEHAVSVLLADTEMRALCAPGSVAVDEFMAVKERGSVRHLGSRVRGRLRADRSRWDAFAALFPAVTASGIPKPAAYEVIADNEPGTRGLYSGAVLRATADGDLDAALALRTVYTHEGRTFVRAGAGIVAVSDPAREYRETCEKLASVAPYLTPDQEEDAARSRTTARP</sequence>
<name>A0A1I2BAJ5_9ACTN</name>
<feature type="region of interest" description="Disordered" evidence="5">
    <location>
        <begin position="448"/>
        <end position="468"/>
    </location>
</feature>
<dbReference type="GO" id="GO:0046872">
    <property type="term" value="F:metal ion binding"/>
    <property type="evidence" value="ECO:0007669"/>
    <property type="project" value="UniProtKB-KW"/>
</dbReference>
<dbReference type="Proteomes" id="UP000199323">
    <property type="component" value="Unassembled WGS sequence"/>
</dbReference>
<dbReference type="AlphaFoldDB" id="A0A1I2BAJ5"/>
<keyword evidence="3" id="KW-0460">Magnesium</keyword>
<protein>
    <submittedName>
        <fullName evidence="7">Salicylate synthetase</fullName>
    </submittedName>
</protein>
<dbReference type="EMBL" id="FONG01000003">
    <property type="protein sequence ID" value="SFE52918.1"/>
    <property type="molecule type" value="Genomic_DNA"/>
</dbReference>
<dbReference type="InterPro" id="IPR019996">
    <property type="entry name" value="Salicylate_synthase"/>
</dbReference>
<dbReference type="NCBIfam" id="TIGR03494">
    <property type="entry name" value="salicyl_syn"/>
    <property type="match status" value="1"/>
</dbReference>
<accession>A0A1I2BAJ5</accession>
<dbReference type="GO" id="GO:0000162">
    <property type="term" value="P:L-tryptophan biosynthetic process"/>
    <property type="evidence" value="ECO:0007669"/>
    <property type="project" value="TreeGrafter"/>
</dbReference>
<dbReference type="Gene3D" id="3.60.120.10">
    <property type="entry name" value="Anthranilate synthase"/>
    <property type="match status" value="1"/>
</dbReference>
<dbReference type="Pfam" id="PF00425">
    <property type="entry name" value="Chorismate_bind"/>
    <property type="match status" value="1"/>
</dbReference>
<dbReference type="GO" id="GO:0008909">
    <property type="term" value="F:isochorismate synthase activity"/>
    <property type="evidence" value="ECO:0007669"/>
    <property type="project" value="InterPro"/>
</dbReference>